<dbReference type="InterPro" id="IPR033138">
    <property type="entry name" value="Cu_oxidase_CS"/>
</dbReference>
<accession>W2RK92</accession>
<dbReference type="PROSITE" id="PS00079">
    <property type="entry name" value="MULTICOPPER_OXIDASE1"/>
    <property type="match status" value="1"/>
</dbReference>
<keyword evidence="13" id="KW-1185">Reference proteome</keyword>
<dbReference type="InterPro" id="IPR002355">
    <property type="entry name" value="Cu_oxidase_Cu_BS"/>
</dbReference>
<feature type="domain" description="Plastocyanin-like" evidence="9">
    <location>
        <begin position="371"/>
        <end position="436"/>
    </location>
</feature>
<dbReference type="InParanoid" id="W2RK92"/>
<dbReference type="OrthoDB" id="4118175at2759"/>
<feature type="compositionally biased region" description="Polar residues" evidence="7">
    <location>
        <begin position="311"/>
        <end position="324"/>
    </location>
</feature>
<evidence type="ECO:0000259" key="9">
    <source>
        <dbReference type="Pfam" id="PF00394"/>
    </source>
</evidence>
<dbReference type="InterPro" id="IPR045087">
    <property type="entry name" value="Cu-oxidase_fam"/>
</dbReference>
<feature type="chain" id="PRO_5004824262" description="L-ascorbate oxidase" evidence="8">
    <location>
        <begin position="22"/>
        <end position="713"/>
    </location>
</feature>
<dbReference type="GO" id="GO:0016491">
    <property type="term" value="F:oxidoreductase activity"/>
    <property type="evidence" value="ECO:0007669"/>
    <property type="project" value="UniProtKB-KW"/>
</dbReference>
<keyword evidence="3 8" id="KW-0732">Signal</keyword>
<dbReference type="Pfam" id="PF07732">
    <property type="entry name" value="Cu-oxidase_3"/>
    <property type="match status" value="1"/>
</dbReference>
<dbReference type="PROSITE" id="PS00080">
    <property type="entry name" value="MULTICOPPER_OXIDASE2"/>
    <property type="match status" value="1"/>
</dbReference>
<dbReference type="HOGENOM" id="CLU_006504_5_1_1"/>
<gene>
    <name evidence="12" type="ORF">HMPREF1541_09043</name>
</gene>
<name>W2RK92_CYPE1</name>
<dbReference type="eggNOG" id="KOG1263">
    <property type="taxonomic scope" value="Eukaryota"/>
</dbReference>
<evidence type="ECO:0008006" key="14">
    <source>
        <dbReference type="Google" id="ProtNLM"/>
    </source>
</evidence>
<dbReference type="CDD" id="cd13850">
    <property type="entry name" value="CuRO_1_Abr2_like"/>
    <property type="match status" value="1"/>
</dbReference>
<dbReference type="InterPro" id="IPR011706">
    <property type="entry name" value="Cu-oxidase_C"/>
</dbReference>
<evidence type="ECO:0000256" key="4">
    <source>
        <dbReference type="ARBA" id="ARBA00023002"/>
    </source>
</evidence>
<dbReference type="GO" id="GO:0005507">
    <property type="term" value="F:copper ion binding"/>
    <property type="evidence" value="ECO:0007669"/>
    <property type="project" value="InterPro"/>
</dbReference>
<keyword evidence="2" id="KW-0479">Metal-binding</keyword>
<dbReference type="Pfam" id="PF00394">
    <property type="entry name" value="Cu-oxidase"/>
    <property type="match status" value="2"/>
</dbReference>
<evidence type="ECO:0000256" key="1">
    <source>
        <dbReference type="ARBA" id="ARBA00010609"/>
    </source>
</evidence>
<dbReference type="VEuPathDB" id="FungiDB:HMPREF1541_09043"/>
<dbReference type="AlphaFoldDB" id="W2RK92"/>
<feature type="signal peptide" evidence="8">
    <location>
        <begin position="1"/>
        <end position="21"/>
    </location>
</feature>
<evidence type="ECO:0000256" key="6">
    <source>
        <dbReference type="ARBA" id="ARBA00023180"/>
    </source>
</evidence>
<dbReference type="InterPro" id="IPR001117">
    <property type="entry name" value="Cu-oxidase_2nd"/>
</dbReference>
<evidence type="ECO:0000256" key="7">
    <source>
        <dbReference type="SAM" id="MobiDB-lite"/>
    </source>
</evidence>
<organism evidence="12 13">
    <name type="scientific">Cyphellophora europaea (strain CBS 101466)</name>
    <name type="common">Phialophora europaea</name>
    <dbReference type="NCBI Taxonomy" id="1220924"/>
    <lineage>
        <taxon>Eukaryota</taxon>
        <taxon>Fungi</taxon>
        <taxon>Dikarya</taxon>
        <taxon>Ascomycota</taxon>
        <taxon>Pezizomycotina</taxon>
        <taxon>Eurotiomycetes</taxon>
        <taxon>Chaetothyriomycetidae</taxon>
        <taxon>Chaetothyriales</taxon>
        <taxon>Cyphellophoraceae</taxon>
        <taxon>Cyphellophora</taxon>
    </lineage>
</organism>
<evidence type="ECO:0000313" key="13">
    <source>
        <dbReference type="Proteomes" id="UP000030752"/>
    </source>
</evidence>
<comment type="similarity">
    <text evidence="1">Belongs to the multicopper oxidase family.</text>
</comment>
<dbReference type="Gene3D" id="2.60.40.420">
    <property type="entry name" value="Cupredoxins - blue copper proteins"/>
    <property type="match status" value="3"/>
</dbReference>
<keyword evidence="4" id="KW-0560">Oxidoreductase</keyword>
<dbReference type="PANTHER" id="PTHR11709">
    <property type="entry name" value="MULTI-COPPER OXIDASE"/>
    <property type="match status" value="1"/>
</dbReference>
<feature type="region of interest" description="Disordered" evidence="7">
    <location>
        <begin position="301"/>
        <end position="324"/>
    </location>
</feature>
<dbReference type="GeneID" id="19976382"/>
<feature type="domain" description="Plastocyanin-like" evidence="11">
    <location>
        <begin position="31"/>
        <end position="144"/>
    </location>
</feature>
<dbReference type="PANTHER" id="PTHR11709:SF488">
    <property type="entry name" value="LACCASE-RELATED"/>
    <property type="match status" value="1"/>
</dbReference>
<dbReference type="InterPro" id="IPR011707">
    <property type="entry name" value="Cu-oxidase-like_N"/>
</dbReference>
<evidence type="ECO:0000256" key="5">
    <source>
        <dbReference type="ARBA" id="ARBA00023008"/>
    </source>
</evidence>
<protein>
    <recommendedName>
        <fullName evidence="14">L-ascorbate oxidase</fullName>
    </recommendedName>
</protein>
<sequence>MRPPQSIVLFLLWLNSQCVLGALRSYNFTIHEGDRAPDGVMRKVYLINDQQPGPLIEADEGDDLEIFVQNNLRVEQTIHWHGLLQRGTAEMDGVPGVTQFPIPANGNFTYRFSTASEYGFFWYHSHFRAYYNDAVRGPLIIHPSPSRRRPFESLAADSAELDTMLRVERDATPILLTDWYHRSSDLIFEEYFTTGAFPQCVDSLLANGQGRVQCLPENVLQAGPGLGIQSYVANDPHDPEPMEMSTPMPSQSMSSMSSSETSNSKMPIETMSASTMSMSSMSMDPSMSMRKRSEHTAMTMPMSDSPASDMGSPTASMSGMSDMSTLGPKGCSMPMMFMPGFNASSLPLETCSNTTSDVFMFDVDASRGWAAFHLVNAAAVSRMSVSLDGHSMIVYAADGLYVEPQEVKVLHISIGQRYSVMVRLDQQQGMYSLRFASYPYGDMQQIIEGHAMMSYMDKNMTSGATLVEEPSLTWMLVNGSAKLDASELDDQKLAPFEGVSPPNGPSNVTQLFTINQTGIVTWVVNDQAYSEPTTPIIYGSVSDGWDSATTLRLPGNATIDLIMHVANDSMDVMGHPIHLHGHKFWFLGAGQGMFPYNSVDAAPSSMINLENPPYRDTIDLPASGWAVVRYVTDNPGAWLLHCHVQWHLVSGMAVVLVENEEQMLTMVGSIENAANNPNMPGMQSGGLSLTFATKPIFLFLAILLTTLADLPLF</sequence>
<evidence type="ECO:0000259" key="10">
    <source>
        <dbReference type="Pfam" id="PF07731"/>
    </source>
</evidence>
<evidence type="ECO:0000256" key="8">
    <source>
        <dbReference type="SAM" id="SignalP"/>
    </source>
</evidence>
<keyword evidence="6" id="KW-0325">Glycoprotein</keyword>
<evidence type="ECO:0000313" key="12">
    <source>
        <dbReference type="EMBL" id="ETN36765.1"/>
    </source>
</evidence>
<dbReference type="Pfam" id="PF07731">
    <property type="entry name" value="Cu-oxidase_2"/>
    <property type="match status" value="1"/>
</dbReference>
<dbReference type="Proteomes" id="UP000030752">
    <property type="component" value="Unassembled WGS sequence"/>
</dbReference>
<feature type="domain" description="Plastocyanin-like" evidence="9">
    <location>
        <begin position="171"/>
        <end position="216"/>
    </location>
</feature>
<keyword evidence="5" id="KW-0186">Copper</keyword>
<feature type="compositionally biased region" description="Low complexity" evidence="7">
    <location>
        <begin position="242"/>
        <end position="266"/>
    </location>
</feature>
<evidence type="ECO:0000256" key="2">
    <source>
        <dbReference type="ARBA" id="ARBA00022723"/>
    </source>
</evidence>
<dbReference type="RefSeq" id="XP_008721583.1">
    <property type="nucleotide sequence ID" value="XM_008723361.1"/>
</dbReference>
<dbReference type="SUPFAM" id="SSF49503">
    <property type="entry name" value="Cupredoxins"/>
    <property type="match status" value="3"/>
</dbReference>
<dbReference type="STRING" id="1220924.W2RK92"/>
<evidence type="ECO:0000256" key="3">
    <source>
        <dbReference type="ARBA" id="ARBA00022729"/>
    </source>
</evidence>
<reference evidence="12 13" key="1">
    <citation type="submission" date="2013-03" db="EMBL/GenBank/DDBJ databases">
        <title>The Genome Sequence of Phialophora europaea CBS 101466.</title>
        <authorList>
            <consortium name="The Broad Institute Genomics Platform"/>
            <person name="Cuomo C."/>
            <person name="de Hoog S."/>
            <person name="Gorbushina A."/>
            <person name="Walker B."/>
            <person name="Young S.K."/>
            <person name="Zeng Q."/>
            <person name="Gargeya S."/>
            <person name="Fitzgerald M."/>
            <person name="Haas B."/>
            <person name="Abouelleil A."/>
            <person name="Allen A.W."/>
            <person name="Alvarado L."/>
            <person name="Arachchi H.M."/>
            <person name="Berlin A.M."/>
            <person name="Chapman S.B."/>
            <person name="Gainer-Dewar J."/>
            <person name="Goldberg J."/>
            <person name="Griggs A."/>
            <person name="Gujja S."/>
            <person name="Hansen M."/>
            <person name="Howarth C."/>
            <person name="Imamovic A."/>
            <person name="Ireland A."/>
            <person name="Larimer J."/>
            <person name="McCowan C."/>
            <person name="Murphy C."/>
            <person name="Pearson M."/>
            <person name="Poon T.W."/>
            <person name="Priest M."/>
            <person name="Roberts A."/>
            <person name="Saif S."/>
            <person name="Shea T."/>
            <person name="Sisk P."/>
            <person name="Sykes S."/>
            <person name="Wortman J."/>
            <person name="Nusbaum C."/>
            <person name="Birren B."/>
        </authorList>
    </citation>
    <scope>NUCLEOTIDE SEQUENCE [LARGE SCALE GENOMIC DNA]</scope>
    <source>
        <strain evidence="12 13">CBS 101466</strain>
    </source>
</reference>
<dbReference type="EMBL" id="KB822725">
    <property type="protein sequence ID" value="ETN36765.1"/>
    <property type="molecule type" value="Genomic_DNA"/>
</dbReference>
<feature type="domain" description="Plastocyanin-like" evidence="10">
    <location>
        <begin position="548"/>
        <end position="661"/>
    </location>
</feature>
<feature type="region of interest" description="Disordered" evidence="7">
    <location>
        <begin position="236"/>
        <end position="266"/>
    </location>
</feature>
<proteinExistence type="inferred from homology"/>
<dbReference type="InterPro" id="IPR008972">
    <property type="entry name" value="Cupredoxin"/>
</dbReference>
<evidence type="ECO:0000259" key="11">
    <source>
        <dbReference type="Pfam" id="PF07732"/>
    </source>
</evidence>